<evidence type="ECO:0000256" key="1">
    <source>
        <dbReference type="SAM" id="MobiDB-lite"/>
    </source>
</evidence>
<evidence type="ECO:0000313" key="2">
    <source>
        <dbReference type="EMBL" id="PMD34047.1"/>
    </source>
</evidence>
<evidence type="ECO:0000313" key="3">
    <source>
        <dbReference type="Proteomes" id="UP000235786"/>
    </source>
</evidence>
<dbReference type="AlphaFoldDB" id="A0A2J6R693"/>
<reference evidence="2 3" key="1">
    <citation type="submission" date="2016-04" db="EMBL/GenBank/DDBJ databases">
        <title>A degradative enzymes factory behind the ericoid mycorrhizal symbiosis.</title>
        <authorList>
            <consortium name="DOE Joint Genome Institute"/>
            <person name="Martino E."/>
            <person name="Morin E."/>
            <person name="Grelet G."/>
            <person name="Kuo A."/>
            <person name="Kohler A."/>
            <person name="Daghino S."/>
            <person name="Barry K."/>
            <person name="Choi C."/>
            <person name="Cichocki N."/>
            <person name="Clum A."/>
            <person name="Copeland A."/>
            <person name="Hainaut M."/>
            <person name="Haridas S."/>
            <person name="Labutti K."/>
            <person name="Lindquist E."/>
            <person name="Lipzen A."/>
            <person name="Khouja H.-R."/>
            <person name="Murat C."/>
            <person name="Ohm R."/>
            <person name="Olson A."/>
            <person name="Spatafora J."/>
            <person name="Veneault-Fourrey C."/>
            <person name="Henrissat B."/>
            <person name="Grigoriev I."/>
            <person name="Martin F."/>
            <person name="Perotto S."/>
        </authorList>
    </citation>
    <scope>NUCLEOTIDE SEQUENCE [LARGE SCALE GENOMIC DNA]</scope>
    <source>
        <strain evidence="2 3">F</strain>
    </source>
</reference>
<dbReference type="Proteomes" id="UP000235786">
    <property type="component" value="Unassembled WGS sequence"/>
</dbReference>
<proteinExistence type="predicted"/>
<sequence length="207" mass="23344">MVEQDKDIARPTLRGTQESENRVRDNNSVEPMVESRTGKRAEHAGSTMLALSRSALALDGACLVARVRRNRERNLTRFVAATSRYQWDYEIQDTGDMGDTYSCPAPSEATAGPCYVVVPVADVRHDPITIMIIGKRQGARRRPHVIEWRGRARRRLRDVGKARRTLAFRSCFQHTLPSSNGTWTRLRSQARDHTPCCPRPVATCVSL</sequence>
<gene>
    <name evidence="2" type="ORF">L207DRAFT_534419</name>
</gene>
<accession>A0A2J6R693</accession>
<feature type="compositionally biased region" description="Basic and acidic residues" evidence="1">
    <location>
        <begin position="17"/>
        <end position="27"/>
    </location>
</feature>
<organism evidence="2 3">
    <name type="scientific">Hyaloscypha variabilis (strain UAMH 11265 / GT02V1 / F)</name>
    <name type="common">Meliniomyces variabilis</name>
    <dbReference type="NCBI Taxonomy" id="1149755"/>
    <lineage>
        <taxon>Eukaryota</taxon>
        <taxon>Fungi</taxon>
        <taxon>Dikarya</taxon>
        <taxon>Ascomycota</taxon>
        <taxon>Pezizomycotina</taxon>
        <taxon>Leotiomycetes</taxon>
        <taxon>Helotiales</taxon>
        <taxon>Hyaloscyphaceae</taxon>
        <taxon>Hyaloscypha</taxon>
        <taxon>Hyaloscypha variabilis</taxon>
    </lineage>
</organism>
<keyword evidence="3" id="KW-1185">Reference proteome</keyword>
<feature type="region of interest" description="Disordered" evidence="1">
    <location>
        <begin position="1"/>
        <end position="45"/>
    </location>
</feature>
<protein>
    <submittedName>
        <fullName evidence="2">Uncharacterized protein</fullName>
    </submittedName>
</protein>
<name>A0A2J6R693_HYAVF</name>
<dbReference type="EMBL" id="KZ613954">
    <property type="protein sequence ID" value="PMD34047.1"/>
    <property type="molecule type" value="Genomic_DNA"/>
</dbReference>